<dbReference type="InterPro" id="IPR011990">
    <property type="entry name" value="TPR-like_helical_dom_sf"/>
</dbReference>
<keyword evidence="1" id="KW-0732">Signal</keyword>
<keyword evidence="2" id="KW-0449">Lipoprotein</keyword>
<dbReference type="Gene3D" id="1.20.120.840">
    <property type="entry name" value="SusD-like, tetratrico peptide repeats domain"/>
    <property type="match status" value="1"/>
</dbReference>
<evidence type="ECO:0000313" key="3">
    <source>
        <dbReference type="Proteomes" id="UP000195950"/>
    </source>
</evidence>
<name>A0A1Y4I3A9_PARDI</name>
<protein>
    <submittedName>
        <fullName evidence="2">SusD/RagB family nutrient-binding outer membrane lipoprotein</fullName>
    </submittedName>
</protein>
<dbReference type="RefSeq" id="WP_087346711.1">
    <property type="nucleotide sequence ID" value="NZ_CP132899.1"/>
</dbReference>
<gene>
    <name evidence="2" type="ORF">B5F32_19345</name>
</gene>
<feature type="chain" id="PRO_5011007923" evidence="1">
    <location>
        <begin position="23"/>
        <end position="522"/>
    </location>
</feature>
<sequence length="522" mass="57731">MNTIIKSFKGLAVMSAVSLALAGCSEDVMDRINQDTSHTNSVDGKFILADLITSTAFSNVSGDFNTYSSSYVEYEVGIENQLYNAEIRLNEPSASSTFENTWGNVYTSLKNARVIIGQCQEGKRDEGNLVTRGIAEVMEAYNGALLADIFGDTPYSEASLLDENGSPVNMNPKIDKQEEIYVSIMASLDKAIEDLNQSDRSPVGTYDYLYNGDAEKWIKFAYGLKARYTMRLINRSTDKQADLNKVLDYVSKSFTSADDEAAYAVYDANNINPFFGYFDSRAGFANSQSLTDKLIERKDPRLERVMLSPTTADKKRVQVTGSADKNLVPAPNGTPEQNMQKYGVSAFVYSNTAPTMLMSYHELKFLQAEALCRLNRTSDAEKALKEAVAAGIANAERSVSAAITYMGSKMVVNSEKMTEETANTYFDNQVKPLFAVNPLKETMIQKYLALWGASGEATETFNDIRRMKGLGENFVTLANTKKFPLRMPYGNSDVVSNPEVKAAYGDGQYVYSEPVWWAGGTR</sequence>
<comment type="caution">
    <text evidence="2">The sequence shown here is derived from an EMBL/GenBank/DDBJ whole genome shotgun (WGS) entry which is preliminary data.</text>
</comment>
<reference evidence="3" key="1">
    <citation type="submission" date="2017-04" db="EMBL/GenBank/DDBJ databases">
        <title>Function of individual gut microbiota members based on whole genome sequencing of pure cultures obtained from chicken caecum.</title>
        <authorList>
            <person name="Medvecky M."/>
            <person name="Cejkova D."/>
            <person name="Polansky O."/>
            <person name="Karasova D."/>
            <person name="Kubasova T."/>
            <person name="Cizek A."/>
            <person name="Rychlik I."/>
        </authorList>
    </citation>
    <scope>NUCLEOTIDE SEQUENCE [LARGE SCALE GENOMIC DNA]</scope>
    <source>
        <strain evidence="3">An199</strain>
    </source>
</reference>
<accession>A0A1Y4I3A9</accession>
<organism evidence="2 3">
    <name type="scientific">Parabacteroides distasonis</name>
    <dbReference type="NCBI Taxonomy" id="823"/>
    <lineage>
        <taxon>Bacteria</taxon>
        <taxon>Pseudomonadati</taxon>
        <taxon>Bacteroidota</taxon>
        <taxon>Bacteroidia</taxon>
        <taxon>Bacteroidales</taxon>
        <taxon>Tannerellaceae</taxon>
        <taxon>Parabacteroides</taxon>
    </lineage>
</organism>
<dbReference type="AlphaFoldDB" id="A0A1Y4I3A9"/>
<proteinExistence type="predicted"/>
<dbReference type="Proteomes" id="UP000195950">
    <property type="component" value="Unassembled WGS sequence"/>
</dbReference>
<evidence type="ECO:0000256" key="1">
    <source>
        <dbReference type="SAM" id="SignalP"/>
    </source>
</evidence>
<evidence type="ECO:0000313" key="2">
    <source>
        <dbReference type="EMBL" id="OUP14743.1"/>
    </source>
</evidence>
<dbReference type="PROSITE" id="PS51257">
    <property type="entry name" value="PROKAR_LIPOPROTEIN"/>
    <property type="match status" value="1"/>
</dbReference>
<dbReference type="EMBL" id="NFJX01000027">
    <property type="protein sequence ID" value="OUP14743.1"/>
    <property type="molecule type" value="Genomic_DNA"/>
</dbReference>
<feature type="signal peptide" evidence="1">
    <location>
        <begin position="1"/>
        <end position="22"/>
    </location>
</feature>
<dbReference type="InterPro" id="IPR041662">
    <property type="entry name" value="SusD-like_2"/>
</dbReference>
<dbReference type="Gene3D" id="1.25.40.390">
    <property type="match status" value="2"/>
</dbReference>
<dbReference type="CDD" id="cd08977">
    <property type="entry name" value="SusD"/>
    <property type="match status" value="1"/>
</dbReference>
<dbReference type="Pfam" id="PF12771">
    <property type="entry name" value="SusD-like_2"/>
    <property type="match status" value="1"/>
</dbReference>
<dbReference type="SUPFAM" id="SSF48452">
    <property type="entry name" value="TPR-like"/>
    <property type="match status" value="1"/>
</dbReference>